<comment type="similarity">
    <text evidence="5 16">Belongs to the CDS family.</text>
</comment>
<gene>
    <name evidence="18" type="ORF">APUTEX25_004703</name>
</gene>
<proteinExistence type="inferred from homology"/>
<name>A0A3M7L4E1_AUXPR</name>
<accession>A0A3M7L4E1</accession>
<keyword evidence="13 17" id="KW-0472">Membrane</keyword>
<evidence type="ECO:0000256" key="6">
    <source>
        <dbReference type="ARBA" id="ARBA00012487"/>
    </source>
</evidence>
<dbReference type="EC" id="2.7.7.41" evidence="6 16"/>
<comment type="catalytic activity">
    <reaction evidence="1 16">
        <text>a 1,2-diacyl-sn-glycero-3-phosphate + CTP + H(+) = a CDP-1,2-diacyl-sn-glycerol + diphosphate</text>
        <dbReference type="Rhea" id="RHEA:16229"/>
        <dbReference type="ChEBI" id="CHEBI:15378"/>
        <dbReference type="ChEBI" id="CHEBI:33019"/>
        <dbReference type="ChEBI" id="CHEBI:37563"/>
        <dbReference type="ChEBI" id="CHEBI:58332"/>
        <dbReference type="ChEBI" id="CHEBI:58608"/>
        <dbReference type="EC" id="2.7.7.41"/>
    </reaction>
</comment>
<evidence type="ECO:0000256" key="13">
    <source>
        <dbReference type="ARBA" id="ARBA00023136"/>
    </source>
</evidence>
<dbReference type="GO" id="GO:0004605">
    <property type="term" value="F:phosphatidate cytidylyltransferase activity"/>
    <property type="evidence" value="ECO:0007669"/>
    <property type="project" value="UniProtKB-EC"/>
</dbReference>
<dbReference type="PANTHER" id="PTHR47101:SF1">
    <property type="entry name" value="PHOSPHATIDATE CYTIDYLYLTRANSFERASE 4, CHLOROPLASTIC"/>
    <property type="match status" value="1"/>
</dbReference>
<dbReference type="EMBL" id="QOKY01000147">
    <property type="protein sequence ID" value="RMZ56346.1"/>
    <property type="molecule type" value="Genomic_DNA"/>
</dbReference>
<evidence type="ECO:0000256" key="12">
    <source>
        <dbReference type="ARBA" id="ARBA00023098"/>
    </source>
</evidence>
<feature type="transmembrane region" description="Helical" evidence="17">
    <location>
        <begin position="253"/>
        <end position="272"/>
    </location>
</feature>
<keyword evidence="10 16" id="KW-0548">Nucleotidyltransferase</keyword>
<feature type="transmembrane region" description="Helical" evidence="17">
    <location>
        <begin position="178"/>
        <end position="197"/>
    </location>
</feature>
<evidence type="ECO:0000256" key="3">
    <source>
        <dbReference type="ARBA" id="ARBA00005119"/>
    </source>
</evidence>
<evidence type="ECO:0000256" key="16">
    <source>
        <dbReference type="RuleBase" id="RU003938"/>
    </source>
</evidence>
<evidence type="ECO:0000313" key="18">
    <source>
        <dbReference type="EMBL" id="RMZ56346.1"/>
    </source>
</evidence>
<reference evidence="19" key="1">
    <citation type="journal article" date="2018" name="Algal Res.">
        <title>Characterization of plant carbon substrate utilization by Auxenochlorella protothecoides.</title>
        <authorList>
            <person name="Vogler B.W."/>
            <person name="Starkenburg S.R."/>
            <person name="Sudasinghe N."/>
            <person name="Schambach J.Y."/>
            <person name="Rollin J.A."/>
            <person name="Pattathil S."/>
            <person name="Barry A.N."/>
        </authorList>
    </citation>
    <scope>NUCLEOTIDE SEQUENCE [LARGE SCALE GENOMIC DNA]</scope>
    <source>
        <strain evidence="19">UTEX 25</strain>
    </source>
</reference>
<dbReference type="GO" id="GO:0016020">
    <property type="term" value="C:membrane"/>
    <property type="evidence" value="ECO:0007669"/>
    <property type="project" value="UniProtKB-SubCell"/>
</dbReference>
<keyword evidence="11 17" id="KW-1133">Transmembrane helix</keyword>
<evidence type="ECO:0000256" key="5">
    <source>
        <dbReference type="ARBA" id="ARBA00010185"/>
    </source>
</evidence>
<dbReference type="InterPro" id="IPR000374">
    <property type="entry name" value="PC_trans"/>
</dbReference>
<evidence type="ECO:0000256" key="15">
    <source>
        <dbReference type="ARBA" id="ARBA00023264"/>
    </source>
</evidence>
<protein>
    <recommendedName>
        <fullName evidence="6 16">Phosphatidate cytidylyltransferase</fullName>
        <ecNumber evidence="6 16">2.7.7.41</ecNumber>
    </recommendedName>
</protein>
<evidence type="ECO:0000256" key="8">
    <source>
        <dbReference type="ARBA" id="ARBA00022679"/>
    </source>
</evidence>
<keyword evidence="15" id="KW-1208">Phospholipid metabolism</keyword>
<organism evidence="18 19">
    <name type="scientific">Auxenochlorella protothecoides</name>
    <name type="common">Green microalga</name>
    <name type="synonym">Chlorella protothecoides</name>
    <dbReference type="NCBI Taxonomy" id="3075"/>
    <lineage>
        <taxon>Eukaryota</taxon>
        <taxon>Viridiplantae</taxon>
        <taxon>Chlorophyta</taxon>
        <taxon>core chlorophytes</taxon>
        <taxon>Trebouxiophyceae</taxon>
        <taxon>Chlorellales</taxon>
        <taxon>Chlorellaceae</taxon>
        <taxon>Auxenochlorella</taxon>
    </lineage>
</organism>
<sequence>MIGAGGWPFASLACLAAWQCSREYVGLLQASGMASGMEPPSKLTSSTVTLFCVALNVWTAASRGRGSTPLAVAAFCLMFMQLVDAHKPRFAQLASTVFGYLPSFWLRLRMLDVPAINSQLLHSWPVSLGGLSHVTVGLVATLTTVACVVGADTGAYFTGRAFGRTRLHSISPKKTVEGAAGGLVASVAVALASWRFLGWPSGPAQAAGLGALVFVSSVAGDLIESVIKRDAGLKDASNLIPGHGGLLDRLDSYLFTGACVYFLITAVLPGFGV</sequence>
<evidence type="ECO:0000256" key="7">
    <source>
        <dbReference type="ARBA" id="ARBA00022516"/>
    </source>
</evidence>
<comment type="pathway">
    <text evidence="4">Lipid metabolism.</text>
</comment>
<dbReference type="GO" id="GO:0016024">
    <property type="term" value="P:CDP-diacylglycerol biosynthetic process"/>
    <property type="evidence" value="ECO:0007669"/>
    <property type="project" value="UniProtKB-UniPathway"/>
</dbReference>
<dbReference type="AlphaFoldDB" id="A0A3M7L4E1"/>
<evidence type="ECO:0000256" key="9">
    <source>
        <dbReference type="ARBA" id="ARBA00022692"/>
    </source>
</evidence>
<evidence type="ECO:0000256" key="11">
    <source>
        <dbReference type="ARBA" id="ARBA00022989"/>
    </source>
</evidence>
<keyword evidence="12" id="KW-0443">Lipid metabolism</keyword>
<keyword evidence="14" id="KW-0594">Phospholipid biosynthesis</keyword>
<evidence type="ECO:0000256" key="1">
    <source>
        <dbReference type="ARBA" id="ARBA00001698"/>
    </source>
</evidence>
<evidence type="ECO:0000256" key="10">
    <source>
        <dbReference type="ARBA" id="ARBA00022695"/>
    </source>
</evidence>
<dbReference type="Proteomes" id="UP000279271">
    <property type="component" value="Unassembled WGS sequence"/>
</dbReference>
<dbReference type="Pfam" id="PF01148">
    <property type="entry name" value="CTP_transf_1"/>
    <property type="match status" value="1"/>
</dbReference>
<evidence type="ECO:0000256" key="14">
    <source>
        <dbReference type="ARBA" id="ARBA00023209"/>
    </source>
</evidence>
<dbReference type="PROSITE" id="PS01315">
    <property type="entry name" value="CDS"/>
    <property type="match status" value="1"/>
</dbReference>
<evidence type="ECO:0000256" key="2">
    <source>
        <dbReference type="ARBA" id="ARBA00004141"/>
    </source>
</evidence>
<comment type="subcellular location">
    <subcellularLocation>
        <location evidence="2">Membrane</location>
        <topology evidence="2">Multi-pass membrane protein</topology>
    </subcellularLocation>
</comment>
<keyword evidence="7" id="KW-0444">Lipid biosynthesis</keyword>
<keyword evidence="8 16" id="KW-0808">Transferase</keyword>
<evidence type="ECO:0000256" key="4">
    <source>
        <dbReference type="ARBA" id="ARBA00005189"/>
    </source>
</evidence>
<keyword evidence="9 16" id="KW-0812">Transmembrane</keyword>
<dbReference type="UniPathway" id="UPA00557">
    <property type="reaction ID" value="UER00614"/>
</dbReference>
<comment type="caution">
    <text evidence="18">The sequence shown here is derived from an EMBL/GenBank/DDBJ whole genome shotgun (WGS) entry which is preliminary data.</text>
</comment>
<comment type="pathway">
    <text evidence="3 16">Phospholipid metabolism; CDP-diacylglycerol biosynthesis; CDP-diacylglycerol from sn-glycerol 3-phosphate: step 3/3.</text>
</comment>
<evidence type="ECO:0000313" key="19">
    <source>
        <dbReference type="Proteomes" id="UP000279271"/>
    </source>
</evidence>
<evidence type="ECO:0000256" key="17">
    <source>
        <dbReference type="SAM" id="Phobius"/>
    </source>
</evidence>
<dbReference type="PANTHER" id="PTHR47101">
    <property type="entry name" value="PHOSPHATIDATE CYTIDYLYLTRANSFERASE 5, CHLOROPLASTIC"/>
    <property type="match status" value="1"/>
</dbReference>
<feature type="transmembrane region" description="Helical" evidence="17">
    <location>
        <begin position="128"/>
        <end position="157"/>
    </location>
</feature>